<feature type="non-terminal residue" evidence="10">
    <location>
        <position position="1"/>
    </location>
</feature>
<sequence length="196" mass="21002">RPGAVTVPVEEEKDRILPVISRLADRSAPIAVDTRKADVAAAAIDAGADVVNDVTGLRSPEMRRVVAEHDVPVVLMHSIDAPVDPNRTVTYDDVVEDVVRDLTERILLAERAGIDREQIVVDPGLGFGKAPEESFEILSRIGEFGGLGCPVLVGHSHKSMFDLVDCGADERLAPTVATTTLAADRDVDVVRVHDVA</sequence>
<evidence type="ECO:0000256" key="1">
    <source>
        <dbReference type="ARBA" id="ARBA00000012"/>
    </source>
</evidence>
<evidence type="ECO:0000256" key="3">
    <source>
        <dbReference type="ARBA" id="ARBA00004763"/>
    </source>
</evidence>
<evidence type="ECO:0000313" key="10">
    <source>
        <dbReference type="EMBL" id="MFC6726827.1"/>
    </source>
</evidence>
<comment type="caution">
    <text evidence="10">The sequence shown here is derived from an EMBL/GenBank/DDBJ whole genome shotgun (WGS) entry which is preliminary data.</text>
</comment>
<dbReference type="PANTHER" id="PTHR20941:SF1">
    <property type="entry name" value="FOLIC ACID SYNTHESIS PROTEIN FOL1"/>
    <property type="match status" value="1"/>
</dbReference>
<keyword evidence="11" id="KW-1185">Reference proteome</keyword>
<keyword evidence="8" id="KW-0289">Folate biosynthesis</keyword>
<organism evidence="10 11">
    <name type="scientific">Halobium palmae</name>
    <dbReference type="NCBI Taxonomy" id="1776492"/>
    <lineage>
        <taxon>Archaea</taxon>
        <taxon>Methanobacteriati</taxon>
        <taxon>Methanobacteriota</taxon>
        <taxon>Stenosarchaea group</taxon>
        <taxon>Halobacteria</taxon>
        <taxon>Halobacteriales</taxon>
        <taxon>Haloferacaceae</taxon>
        <taxon>Halobium</taxon>
    </lineage>
</organism>
<gene>
    <name evidence="10" type="primary">folP</name>
    <name evidence="10" type="ORF">ACFQE1_21115</name>
</gene>
<protein>
    <recommendedName>
        <fullName evidence="4">dihydropteroate synthase</fullName>
        <ecNumber evidence="4">2.5.1.15</ecNumber>
    </recommendedName>
</protein>
<dbReference type="EMBL" id="JBHSWU010001427">
    <property type="protein sequence ID" value="MFC6726827.1"/>
    <property type="molecule type" value="Genomic_DNA"/>
</dbReference>
<feature type="domain" description="Pterin-binding" evidence="9">
    <location>
        <begin position="1"/>
        <end position="196"/>
    </location>
</feature>
<dbReference type="SUPFAM" id="SSF51717">
    <property type="entry name" value="Dihydropteroate synthetase-like"/>
    <property type="match status" value="1"/>
</dbReference>
<evidence type="ECO:0000256" key="2">
    <source>
        <dbReference type="ARBA" id="ARBA00001946"/>
    </source>
</evidence>
<evidence type="ECO:0000256" key="5">
    <source>
        <dbReference type="ARBA" id="ARBA00022679"/>
    </source>
</evidence>
<feature type="non-terminal residue" evidence="10">
    <location>
        <position position="196"/>
    </location>
</feature>
<evidence type="ECO:0000256" key="7">
    <source>
        <dbReference type="ARBA" id="ARBA00022842"/>
    </source>
</evidence>
<dbReference type="NCBIfam" id="TIGR01496">
    <property type="entry name" value="DHPS"/>
    <property type="match status" value="1"/>
</dbReference>
<comment type="catalytic activity">
    <reaction evidence="1">
        <text>(7,8-dihydropterin-6-yl)methyl diphosphate + 4-aminobenzoate = 7,8-dihydropteroate + diphosphate</text>
        <dbReference type="Rhea" id="RHEA:19949"/>
        <dbReference type="ChEBI" id="CHEBI:17836"/>
        <dbReference type="ChEBI" id="CHEBI:17839"/>
        <dbReference type="ChEBI" id="CHEBI:33019"/>
        <dbReference type="ChEBI" id="CHEBI:72950"/>
        <dbReference type="EC" id="2.5.1.15"/>
    </reaction>
</comment>
<dbReference type="GO" id="GO:0046656">
    <property type="term" value="P:folic acid biosynthetic process"/>
    <property type="evidence" value="ECO:0007669"/>
    <property type="project" value="UniProtKB-KW"/>
</dbReference>
<dbReference type="Pfam" id="PF00809">
    <property type="entry name" value="Pterin_bind"/>
    <property type="match status" value="1"/>
</dbReference>
<name>A0ABD5S5J6_9EURY</name>
<keyword evidence="7" id="KW-0460">Magnesium</keyword>
<comment type="cofactor">
    <cofactor evidence="2">
        <name>Mg(2+)</name>
        <dbReference type="ChEBI" id="CHEBI:18420"/>
    </cofactor>
</comment>
<dbReference type="GO" id="GO:0004156">
    <property type="term" value="F:dihydropteroate synthase activity"/>
    <property type="evidence" value="ECO:0007669"/>
    <property type="project" value="UniProtKB-EC"/>
</dbReference>
<evidence type="ECO:0000259" key="9">
    <source>
        <dbReference type="PROSITE" id="PS50972"/>
    </source>
</evidence>
<evidence type="ECO:0000256" key="4">
    <source>
        <dbReference type="ARBA" id="ARBA00012458"/>
    </source>
</evidence>
<dbReference type="InterPro" id="IPR045031">
    <property type="entry name" value="DHP_synth-like"/>
</dbReference>
<dbReference type="Gene3D" id="3.20.20.20">
    <property type="entry name" value="Dihydropteroate synthase-like"/>
    <property type="match status" value="1"/>
</dbReference>
<evidence type="ECO:0000256" key="6">
    <source>
        <dbReference type="ARBA" id="ARBA00022723"/>
    </source>
</evidence>
<keyword evidence="6" id="KW-0479">Metal-binding</keyword>
<accession>A0ABD5S5J6</accession>
<dbReference type="EC" id="2.5.1.15" evidence="4"/>
<dbReference type="AlphaFoldDB" id="A0ABD5S5J6"/>
<dbReference type="InterPro" id="IPR006390">
    <property type="entry name" value="DHP_synth_dom"/>
</dbReference>
<evidence type="ECO:0000256" key="8">
    <source>
        <dbReference type="ARBA" id="ARBA00022909"/>
    </source>
</evidence>
<dbReference type="PANTHER" id="PTHR20941">
    <property type="entry name" value="FOLATE SYNTHESIS PROTEINS"/>
    <property type="match status" value="1"/>
</dbReference>
<dbReference type="InterPro" id="IPR000489">
    <property type="entry name" value="Pterin-binding_dom"/>
</dbReference>
<reference evidence="10 11" key="1">
    <citation type="journal article" date="2019" name="Int. J. Syst. Evol. Microbiol.">
        <title>The Global Catalogue of Microorganisms (GCM) 10K type strain sequencing project: providing services to taxonomists for standard genome sequencing and annotation.</title>
        <authorList>
            <consortium name="The Broad Institute Genomics Platform"/>
            <consortium name="The Broad Institute Genome Sequencing Center for Infectious Disease"/>
            <person name="Wu L."/>
            <person name="Ma J."/>
        </authorList>
    </citation>
    <scope>NUCLEOTIDE SEQUENCE [LARGE SCALE GENOMIC DNA]</scope>
    <source>
        <strain evidence="10 11">NBRC 111368</strain>
    </source>
</reference>
<keyword evidence="5 10" id="KW-0808">Transferase</keyword>
<evidence type="ECO:0000313" key="11">
    <source>
        <dbReference type="Proteomes" id="UP001596328"/>
    </source>
</evidence>
<dbReference type="PROSITE" id="PS50972">
    <property type="entry name" value="PTERIN_BINDING"/>
    <property type="match status" value="1"/>
</dbReference>
<proteinExistence type="predicted"/>
<comment type="pathway">
    <text evidence="3">Cofactor biosynthesis; tetrahydrofolate biosynthesis; 7,8-dihydrofolate from 2-amino-4-hydroxy-6-hydroxymethyl-7,8-dihydropteridine diphosphate and 4-aminobenzoate: step 1/2.</text>
</comment>
<dbReference type="Proteomes" id="UP001596328">
    <property type="component" value="Unassembled WGS sequence"/>
</dbReference>
<dbReference type="InterPro" id="IPR011005">
    <property type="entry name" value="Dihydropteroate_synth-like_sf"/>
</dbReference>
<dbReference type="GO" id="GO:0046872">
    <property type="term" value="F:metal ion binding"/>
    <property type="evidence" value="ECO:0007669"/>
    <property type="project" value="UniProtKB-KW"/>
</dbReference>